<dbReference type="Pfam" id="PF01420">
    <property type="entry name" value="Methylase_S"/>
    <property type="match status" value="2"/>
</dbReference>
<evidence type="ECO:0000256" key="3">
    <source>
        <dbReference type="ARBA" id="ARBA00023125"/>
    </source>
</evidence>
<dbReference type="EMBL" id="VSTR01000001">
    <property type="protein sequence ID" value="MYY72443.1"/>
    <property type="molecule type" value="Genomic_DNA"/>
</dbReference>
<evidence type="ECO:0000313" key="6">
    <source>
        <dbReference type="Proteomes" id="UP000470980"/>
    </source>
</evidence>
<dbReference type="InterPro" id="IPR044946">
    <property type="entry name" value="Restrct_endonuc_typeI_TRD_sf"/>
</dbReference>
<feature type="domain" description="Type I restriction modification DNA specificity" evidence="4">
    <location>
        <begin position="12"/>
        <end position="188"/>
    </location>
</feature>
<dbReference type="GO" id="GO:0009307">
    <property type="term" value="P:DNA restriction-modification system"/>
    <property type="evidence" value="ECO:0007669"/>
    <property type="project" value="UniProtKB-KW"/>
</dbReference>
<dbReference type="RefSeq" id="WP_161011152.1">
    <property type="nucleotide sequence ID" value="NZ_VSTR01000001.1"/>
</dbReference>
<dbReference type="GO" id="GO:0004519">
    <property type="term" value="F:endonuclease activity"/>
    <property type="evidence" value="ECO:0007669"/>
    <property type="project" value="UniProtKB-KW"/>
</dbReference>
<dbReference type="InterPro" id="IPR000055">
    <property type="entry name" value="Restrct_endonuc_typeI_TRD"/>
</dbReference>
<proteinExistence type="inferred from homology"/>
<dbReference type="PANTHER" id="PTHR30408:SF12">
    <property type="entry name" value="TYPE I RESTRICTION ENZYME MJAVIII SPECIFICITY SUBUNIT"/>
    <property type="match status" value="1"/>
</dbReference>
<dbReference type="PANTHER" id="PTHR30408">
    <property type="entry name" value="TYPE-1 RESTRICTION ENZYME ECOKI SPECIFICITY PROTEIN"/>
    <property type="match status" value="1"/>
</dbReference>
<organism evidence="5 6">
    <name type="scientific">Ligilactobacillus salivarius</name>
    <dbReference type="NCBI Taxonomy" id="1624"/>
    <lineage>
        <taxon>Bacteria</taxon>
        <taxon>Bacillati</taxon>
        <taxon>Bacillota</taxon>
        <taxon>Bacilli</taxon>
        <taxon>Lactobacillales</taxon>
        <taxon>Lactobacillaceae</taxon>
        <taxon>Ligilactobacillus</taxon>
    </lineage>
</organism>
<keyword evidence="2" id="KW-0680">Restriction system</keyword>
<keyword evidence="5" id="KW-0255">Endonuclease</keyword>
<keyword evidence="3" id="KW-0238">DNA-binding</keyword>
<evidence type="ECO:0000256" key="2">
    <source>
        <dbReference type="ARBA" id="ARBA00022747"/>
    </source>
</evidence>
<dbReference type="InterPro" id="IPR052021">
    <property type="entry name" value="Type-I_RS_S_subunit"/>
</dbReference>
<sequence>MFPTQFTGASFTWERKKLGDVAEKVIQKNNNNAFKNVLTNSAEYGIISQRDFFERNIANKNNISTYYIVQNDDFVYNPRISNLAPYGPINRNKTGYTGIISPLYYVFRVLNINTAFIEWYFKTTCWHKFMYQHGDSGARSDRFSIKDNELKKLPIKLPADDMEQEKIAKTLTSLDNTLQLHERKCEELALIKKALLQKLFPKKDEFKPEVRYKNFSDAWEQRKLGEVATFINGRAYKQNELLDSGKYKVLRVGNFYTNDSWYYSNLELADKYYIDKGDLVYTWSATFGPHIWDGEKVIYHYHIWKIELSESLDRDFTLQILEADKAKLLANTNGSTMIHVTKKDMESKVISLPNIEEQKQIGSYLMKFDSLIALHQRKLEKLKQLKKFLLQNMFI</sequence>
<evidence type="ECO:0000259" key="4">
    <source>
        <dbReference type="Pfam" id="PF01420"/>
    </source>
</evidence>
<gene>
    <name evidence="5" type="ORF">FYL10_01870</name>
</gene>
<reference evidence="5 6" key="1">
    <citation type="journal article" date="2020" name="Food Funct.">
        <title>Screening of Lactobacillus salivarius strains from the feces of Chinese populations and the evaluation of their effects against intestinal inflammation in mice.</title>
        <authorList>
            <person name="Zhai Q."/>
            <person name="Shen X."/>
            <person name="Cen S."/>
            <person name="Zhang C."/>
            <person name="Tian F."/>
            <person name="Zhao J."/>
            <person name="Zhang H."/>
            <person name="Xue Y."/>
            <person name="Chen W."/>
        </authorList>
    </citation>
    <scope>NUCLEOTIDE SEQUENCE [LARGE SCALE GENOMIC DNA]</scope>
    <source>
        <strain evidence="5 6">FZJTZ9M6.scaf</strain>
    </source>
</reference>
<dbReference type="GO" id="GO:0003677">
    <property type="term" value="F:DNA binding"/>
    <property type="evidence" value="ECO:0007669"/>
    <property type="project" value="UniProtKB-KW"/>
</dbReference>
<protein>
    <submittedName>
        <fullName evidence="5">Restriction endonuclease subunit S</fullName>
    </submittedName>
</protein>
<dbReference type="AlphaFoldDB" id="A0ABD6J3T1"/>
<name>A0ABD6J3T1_9LACO</name>
<accession>A0ABD6J3T1</accession>
<dbReference type="Gene3D" id="3.90.220.20">
    <property type="entry name" value="DNA methylase specificity domains"/>
    <property type="match status" value="2"/>
</dbReference>
<feature type="domain" description="Type I restriction modification DNA specificity" evidence="4">
    <location>
        <begin position="218"/>
        <end position="384"/>
    </location>
</feature>
<dbReference type="Proteomes" id="UP000470980">
    <property type="component" value="Unassembled WGS sequence"/>
</dbReference>
<dbReference type="Gene3D" id="1.10.287.1120">
    <property type="entry name" value="Bipartite methylase S protein"/>
    <property type="match status" value="1"/>
</dbReference>
<keyword evidence="5" id="KW-0378">Hydrolase</keyword>
<comment type="similarity">
    <text evidence="1">Belongs to the type-I restriction system S methylase family.</text>
</comment>
<keyword evidence="5" id="KW-0540">Nuclease</keyword>
<evidence type="ECO:0000313" key="5">
    <source>
        <dbReference type="EMBL" id="MYY72443.1"/>
    </source>
</evidence>
<evidence type="ECO:0000256" key="1">
    <source>
        <dbReference type="ARBA" id="ARBA00010923"/>
    </source>
</evidence>
<comment type="caution">
    <text evidence="5">The sequence shown here is derived from an EMBL/GenBank/DDBJ whole genome shotgun (WGS) entry which is preliminary data.</text>
</comment>
<dbReference type="SUPFAM" id="SSF116734">
    <property type="entry name" value="DNA methylase specificity domain"/>
    <property type="match status" value="2"/>
</dbReference>
<dbReference type="CDD" id="cd17254">
    <property type="entry name" value="RMtype1_S_FclI-TRD1-CR1_like"/>
    <property type="match status" value="1"/>
</dbReference>